<keyword evidence="4" id="KW-0547">Nucleotide-binding</keyword>
<dbReference type="AlphaFoldDB" id="A0A2H0B348"/>
<dbReference type="Gene3D" id="3.30.470.20">
    <property type="entry name" value="ATP-grasp fold, B domain"/>
    <property type="match status" value="2"/>
</dbReference>
<feature type="domain" description="ATP-grasp" evidence="5">
    <location>
        <begin position="121"/>
        <end position="324"/>
    </location>
</feature>
<evidence type="ECO:0000256" key="3">
    <source>
        <dbReference type="ARBA" id="ARBA00023316"/>
    </source>
</evidence>
<dbReference type="InterPro" id="IPR016185">
    <property type="entry name" value="PreATP-grasp_dom_sf"/>
</dbReference>
<dbReference type="Gene3D" id="3.40.50.20">
    <property type="match status" value="1"/>
</dbReference>
<evidence type="ECO:0000259" key="5">
    <source>
        <dbReference type="PROSITE" id="PS50975"/>
    </source>
</evidence>
<dbReference type="GO" id="GO:0071555">
    <property type="term" value="P:cell wall organization"/>
    <property type="evidence" value="ECO:0007669"/>
    <property type="project" value="UniProtKB-KW"/>
</dbReference>
<proteinExistence type="inferred from homology"/>
<accession>A0A2H0B348</accession>
<protein>
    <recommendedName>
        <fullName evidence="5">ATP-grasp domain-containing protein</fullName>
    </recommendedName>
</protein>
<keyword evidence="2" id="KW-0436">Ligase</keyword>
<dbReference type="SUPFAM" id="SSF56059">
    <property type="entry name" value="Glutathione synthetase ATP-binding domain-like"/>
    <property type="match status" value="1"/>
</dbReference>
<reference evidence="6 7" key="1">
    <citation type="submission" date="2017-09" db="EMBL/GenBank/DDBJ databases">
        <title>Depth-based differentiation of microbial function through sediment-hosted aquifers and enrichment of novel symbionts in the deep terrestrial subsurface.</title>
        <authorList>
            <person name="Probst A.J."/>
            <person name="Ladd B."/>
            <person name="Jarett J.K."/>
            <person name="Geller-Mcgrath D.E."/>
            <person name="Sieber C.M."/>
            <person name="Emerson J.B."/>
            <person name="Anantharaman K."/>
            <person name="Thomas B.C."/>
            <person name="Malmstrom R."/>
            <person name="Stieglmeier M."/>
            <person name="Klingl A."/>
            <person name="Woyke T."/>
            <person name="Ryan C.M."/>
            <person name="Banfield J.F."/>
        </authorList>
    </citation>
    <scope>NUCLEOTIDE SEQUENCE [LARGE SCALE GENOMIC DNA]</scope>
    <source>
        <strain evidence="6">CG23_combo_of_CG06-09_8_20_14_all_47_9</strain>
    </source>
</reference>
<keyword evidence="3" id="KW-0961">Cell wall biogenesis/degradation</keyword>
<evidence type="ECO:0000256" key="1">
    <source>
        <dbReference type="ARBA" id="ARBA00010871"/>
    </source>
</evidence>
<dbReference type="EMBL" id="PCSQ01000091">
    <property type="protein sequence ID" value="PIP52087.1"/>
    <property type="molecule type" value="Genomic_DNA"/>
</dbReference>
<evidence type="ECO:0000256" key="4">
    <source>
        <dbReference type="PROSITE-ProRule" id="PRU00409"/>
    </source>
</evidence>
<evidence type="ECO:0000256" key="2">
    <source>
        <dbReference type="ARBA" id="ARBA00022598"/>
    </source>
</evidence>
<dbReference type="Proteomes" id="UP000231081">
    <property type="component" value="Unassembled WGS sequence"/>
</dbReference>
<dbReference type="PROSITE" id="PS50975">
    <property type="entry name" value="ATP_GRASP"/>
    <property type="match status" value="1"/>
</dbReference>
<dbReference type="InterPro" id="IPR011761">
    <property type="entry name" value="ATP-grasp"/>
</dbReference>
<dbReference type="PANTHER" id="PTHR23132:SF23">
    <property type="entry name" value="D-ALANINE--D-ALANINE LIGASE B"/>
    <property type="match status" value="1"/>
</dbReference>
<organism evidence="6 7">
    <name type="scientific">Candidatus Beckwithbacteria bacterium CG23_combo_of_CG06-09_8_20_14_all_47_9</name>
    <dbReference type="NCBI Taxonomy" id="1974498"/>
    <lineage>
        <taxon>Bacteria</taxon>
        <taxon>Candidatus Beckwithiibacteriota</taxon>
    </lineage>
</organism>
<dbReference type="SUPFAM" id="SSF52440">
    <property type="entry name" value="PreATP-grasp domain"/>
    <property type="match status" value="1"/>
</dbReference>
<comment type="similarity">
    <text evidence="1">Belongs to the D-alanine--D-alanine ligase family.</text>
</comment>
<sequence length="346" mass="39922">MKTNGFHLPKKVGIIYSEVKRKYFPTEAQYLTEKDAYHDARVVAKYLRRMKIRVHLYPGDATLPGRLRHDRPSVVLNLVGSVKGNEYLASSIPGILELLDLPYTGAGILGEALCYNKFLVKKLLEQNGIPVPRYQLFNTALDQLDPTLRFPLISKLNEIHGAVEITKNAVSETEKHLRERVKFLIETYNQPVLVEEFIVGRELTAMLLEGLNKKVYVGEKVFPKKRQKDKYLFAAFEDQWEKDTFHYQKYHDPLLRDYVKKAFEITDMADYAKFDIRLDSSGRYYFIDSNSNPAFGPKELDCALANILDLYDINFTEILKRLLLNTIRDSQGKERLPLVKSKHSAA</sequence>
<evidence type="ECO:0000313" key="6">
    <source>
        <dbReference type="EMBL" id="PIP52087.1"/>
    </source>
</evidence>
<name>A0A2H0B348_9BACT</name>
<comment type="caution">
    <text evidence="6">The sequence shown here is derived from an EMBL/GenBank/DDBJ whole genome shotgun (WGS) entry which is preliminary data.</text>
</comment>
<dbReference type="Pfam" id="PF07478">
    <property type="entry name" value="Dala_Dala_lig_C"/>
    <property type="match status" value="1"/>
</dbReference>
<evidence type="ECO:0000313" key="7">
    <source>
        <dbReference type="Proteomes" id="UP000231081"/>
    </source>
</evidence>
<dbReference type="GO" id="GO:0008716">
    <property type="term" value="F:D-alanine-D-alanine ligase activity"/>
    <property type="evidence" value="ECO:0007669"/>
    <property type="project" value="InterPro"/>
</dbReference>
<dbReference type="InterPro" id="IPR011095">
    <property type="entry name" value="Dala_Dala_lig_C"/>
</dbReference>
<dbReference type="GO" id="GO:0046872">
    <property type="term" value="F:metal ion binding"/>
    <property type="evidence" value="ECO:0007669"/>
    <property type="project" value="InterPro"/>
</dbReference>
<gene>
    <name evidence="6" type="ORF">COX09_03465</name>
</gene>
<dbReference type="PANTHER" id="PTHR23132">
    <property type="entry name" value="D-ALANINE--D-ALANINE LIGASE"/>
    <property type="match status" value="1"/>
</dbReference>
<dbReference type="GO" id="GO:0005524">
    <property type="term" value="F:ATP binding"/>
    <property type="evidence" value="ECO:0007669"/>
    <property type="project" value="UniProtKB-UniRule"/>
</dbReference>
<keyword evidence="4" id="KW-0067">ATP-binding</keyword>